<proteinExistence type="predicted"/>
<protein>
    <submittedName>
        <fullName evidence="1">PD-(D/E)XK motif protein</fullName>
    </submittedName>
</protein>
<organism evidence="1 2">
    <name type="scientific">Antarcticirhabdus aurantiaca</name>
    <dbReference type="NCBI Taxonomy" id="2606717"/>
    <lineage>
        <taxon>Bacteria</taxon>
        <taxon>Pseudomonadati</taxon>
        <taxon>Pseudomonadota</taxon>
        <taxon>Alphaproteobacteria</taxon>
        <taxon>Hyphomicrobiales</taxon>
        <taxon>Aurantimonadaceae</taxon>
        <taxon>Antarcticirhabdus</taxon>
    </lineage>
</organism>
<reference evidence="1" key="1">
    <citation type="submission" date="2022-11" db="EMBL/GenBank/DDBJ databases">
        <title>beta-Carotene-producing bacterium, Jeongeuplla avenae sp. nov., alleviates the salt stress of Arabidopsis seedlings.</title>
        <authorList>
            <person name="Jiang L."/>
            <person name="Lee J."/>
        </authorList>
    </citation>
    <scope>NUCLEOTIDE SEQUENCE</scope>
    <source>
        <strain evidence="1">DY_R2A_6</strain>
    </source>
</reference>
<gene>
    <name evidence="1" type="ORF">OXU80_27480</name>
</gene>
<keyword evidence="2" id="KW-1185">Reference proteome</keyword>
<dbReference type="Proteomes" id="UP001163223">
    <property type="component" value="Chromosome"/>
</dbReference>
<name>A0ACD4NNW4_9HYPH</name>
<evidence type="ECO:0000313" key="1">
    <source>
        <dbReference type="EMBL" id="WAJ28503.1"/>
    </source>
</evidence>
<sequence length="334" mass="37098">MNKSVAEANPLLLPDWEQVHDHYIVTGVPVIFALRTRPLIRVFIDDGGSRLGAVFQGGSCADVPIRLAAVSMQDIHADGARALELSVTSRALFRTFHALLADLTTRVEASEDVSRTVTDVLQEWQSLLKVNSALSEDRRQGLYGELWLLRRLQQSGTANALDAWTGPFGASHDFRLLGFDVEIKTTRGTRRVHHIHGLAQLTPMPGVPLFLLSLRLEAAGQVGESLPEAVESIARRMVASERDRFDSLMARCGYREADAHLYLERWRLAERPRIIAVDESCPRLTAEAIRSMPPSFVPERIIDVSYEVDVDGLGVADGTEDFLAIIPPAEWQDE</sequence>
<dbReference type="EMBL" id="CP113520">
    <property type="protein sequence ID" value="WAJ28503.1"/>
    <property type="molecule type" value="Genomic_DNA"/>
</dbReference>
<accession>A0ACD4NNW4</accession>
<evidence type="ECO:0000313" key="2">
    <source>
        <dbReference type="Proteomes" id="UP001163223"/>
    </source>
</evidence>